<feature type="signal peptide" evidence="2">
    <location>
        <begin position="1"/>
        <end position="19"/>
    </location>
</feature>
<dbReference type="EMBL" id="HBJB01002530">
    <property type="protein sequence ID" value="CAE0842710.1"/>
    <property type="molecule type" value="Transcribed_RNA"/>
</dbReference>
<feature type="transmembrane region" description="Helical" evidence="1">
    <location>
        <begin position="1530"/>
        <end position="1555"/>
    </location>
</feature>
<feature type="transmembrane region" description="Helical" evidence="1">
    <location>
        <begin position="1672"/>
        <end position="1696"/>
    </location>
</feature>
<dbReference type="PANTHER" id="PTHR11319">
    <property type="entry name" value="G PROTEIN-COUPLED RECEPTOR-RELATED"/>
    <property type="match status" value="1"/>
</dbReference>
<organism evidence="3">
    <name type="scientific">Oxyrrhis marina</name>
    <name type="common">Dinoflagellate</name>
    <dbReference type="NCBI Taxonomy" id="2969"/>
    <lineage>
        <taxon>Eukaryota</taxon>
        <taxon>Sar</taxon>
        <taxon>Alveolata</taxon>
        <taxon>Dinophyceae</taxon>
        <taxon>Oxyrrhinales</taxon>
        <taxon>Oxyrrhinaceae</taxon>
        <taxon>Oxyrrhis</taxon>
    </lineage>
</organism>
<accession>A0A7S4LQ45</accession>
<proteinExistence type="predicted"/>
<feature type="transmembrane region" description="Helical" evidence="1">
    <location>
        <begin position="1397"/>
        <end position="1422"/>
    </location>
</feature>
<keyword evidence="1" id="KW-0472">Membrane</keyword>
<dbReference type="SMART" id="SM01411">
    <property type="entry name" value="Ephrin_rec_like"/>
    <property type="match status" value="3"/>
</dbReference>
<dbReference type="CDD" id="cd00185">
    <property type="entry name" value="TNFRSF"/>
    <property type="match status" value="1"/>
</dbReference>
<feature type="transmembrane region" description="Helical" evidence="1">
    <location>
        <begin position="1647"/>
        <end position="1666"/>
    </location>
</feature>
<evidence type="ECO:0000313" key="3">
    <source>
        <dbReference type="EMBL" id="CAE0842710.1"/>
    </source>
</evidence>
<dbReference type="Gene3D" id="2.10.50.10">
    <property type="entry name" value="Tumor Necrosis Factor Receptor, subunit A, domain 2"/>
    <property type="match status" value="1"/>
</dbReference>
<evidence type="ECO:0000256" key="2">
    <source>
        <dbReference type="SAM" id="SignalP"/>
    </source>
</evidence>
<evidence type="ECO:0008006" key="4">
    <source>
        <dbReference type="Google" id="ProtNLM"/>
    </source>
</evidence>
<sequence>MASRLVLFILHHCVTGLDAASTVWAPGGSEPFSGAQDRSQKPTTVFWPGVSKTSTSSAAGQSSARSYDDILATADPTDPYARSLVRAAARARLAERRAWLASQKPPAGSRRLQGDSCSLDIVGEMEGKIHGPECYDGYNITGNGTYTAGPGSWGMALQIYTDVVIYGEVTLKGGNLYVDGDLTVVGSLTVVDSGRGLQVFGNLRVEPGARMSFTNVQGAAIIETEQMYVGLGSEISAKDSEVEFYGFVAASNEFICDGCLFSVDSVSGFLFSAALDAGSASFINGAQVAIRQVSVGPWGESGAAIVATDFTIADTEFRIDGCDCVEEACIKINGHMNVVNSNVTMDSFVGCSSAIIAGASAPFAEGEQRGQVNITDSSVVARSMSGSVAVSSNWFILDRAALLVSGAAAEGSGVAQSFTGARIVRSTVNISDVSGFPMGISGPDVHVQSSSVLASHTETRSSGFFFGQRITFENSTLTLEDVHAETGGSAMHAEELIQLVNSTVRAVDCDSQANGGVFSVRPLIPRDSMMQYVFNATDATISAIGTSAVGLGGVLDVFAGVHLERSVLIMQNVRSESGGGIYADGDLEVGGHSELKFTNGTAVGAGGALLVRRGLNVQPESLVEVNNCSARSGGGIFAVSLTVEGQLSVIGARSGEIGGAAEVQGAFLVGTAGSVVVSDASAGLDGGGIRAARVDVHDGGRVSFAGTRSGAGGGALSCGPIVLHRNASVQIENSYAAMAGGGLSGDSLDVSPDASLEIVQAIAGGEGGGMAIVDVVQVRPGGTLIVRDTVADSAGGSMHVGALLLSENATAEVSNGSAVASYGGCIFAGTLESNATLLAVSDCDVGASGGGVFVRRSLVVNGALRTTRTRAKLSGGSVFVAGGNTKVASLEMHTVLGPGAAVAVTAESIVHLTSVELIGAQGAMFDLATDSDGEVVVESMNVVVNEKFMKSAASRVSAGSHSISMFCDCGEAWVGGCLAGVEEEEDRTKIRCTSCPLPRSNNRTTSRLINSAMTYGECACPVGTRDLDPSRPSIGASCQSCPTGEYGPRFNASTCDRCPLGRYSSAEGIASPDDCRMCEAGRASAVLGAKSADDCELCPLGTSAGERGQSACSECPGGRFGQIRGLLECERCTVRRPFSTAPPGSTASEDCTCIDGYYRDFAGAGLPCEPCPPGGKCSNDTVVAQPGFFMAGTTLASRCSLLTPHGSVCLGGAAFGDEQRCRTGHRGFLCGSCLEGYSRKADYRSCDQKCADFGHWVNSLLAILGLDFASTCVAYVMAYLAIGKSDNPAFSTVWTTVLLRTGQNWLVAMSAMRTLDLERVPIYSFLEKRRVAATGSDEEAQAVSNFGLEWPGWFRDWWRDFVAVGDLVSGLAHPRVRLTCMLMQLEYSTEDAQKMAAWYWLLAPAILSAHVLVLGLLLKFVMSPIRELLRSRRGSVAQDHAQSTNGSERYGIVGLFRQKCSFRGFLDDLLPIIFVALWVNRSTVMSNFQELLHCQLHGMQKDGPNGPAMVFEQRYASELNFICYEGPHALIAWLAGIGIGVWVVGACLLISYLCFHSIEKRGLWHPLTRRRFGYFIIGLEPSFWWWELLVKRVDVLLISLVAGSSFAPDDKAKVILHVGLATVFWLAQLRCRPFVKEHLALADELETMALVVRLVTFGVLALVLIVDPPRAASTVIAVCVVLLNCFYLAVLGCHFVSQFTIRLARKPVEKSELKGSSSFADISKIHAKNAIADLHTDVREMAQTVRLVREAGQVAVQSKAYVASGLPRWRRAVGYFLRLVNRWEEHSQATYLAWAVGDFYYEASSCGQFPERGFEMLALLASTVEEFPDELSPPARRRQLLPVLGSAARALAGFGRTPHTEEMLDRDRLREVLLSPEVQDRRHASPEQLRRAVIVLGSLSRRDQVVLLQECAAVLDQGEEDVDDGPSAVDVVGETTGSTALLQAVTDTGPHDC</sequence>
<name>A0A7S4LQ45_OXYMA</name>
<keyword evidence="1" id="KW-0812">Transmembrane</keyword>
<feature type="transmembrane region" description="Helical" evidence="1">
    <location>
        <begin position="1567"/>
        <end position="1586"/>
    </location>
</feature>
<dbReference type="InterPro" id="IPR009030">
    <property type="entry name" value="Growth_fac_rcpt_cys_sf"/>
</dbReference>
<evidence type="ECO:0000256" key="1">
    <source>
        <dbReference type="SAM" id="Phobius"/>
    </source>
</evidence>
<reference evidence="3" key="1">
    <citation type="submission" date="2021-01" db="EMBL/GenBank/DDBJ databases">
        <authorList>
            <person name="Corre E."/>
            <person name="Pelletier E."/>
            <person name="Niang G."/>
            <person name="Scheremetjew M."/>
            <person name="Finn R."/>
            <person name="Kale V."/>
            <person name="Holt S."/>
            <person name="Cochrane G."/>
            <person name="Meng A."/>
            <person name="Brown T."/>
            <person name="Cohen L."/>
        </authorList>
    </citation>
    <scope>NUCLEOTIDE SEQUENCE</scope>
    <source>
        <strain evidence="3">LB1974</strain>
    </source>
</reference>
<keyword evidence="1" id="KW-1133">Transmembrane helix</keyword>
<protein>
    <recommendedName>
        <fullName evidence="4">Phosphoinositide phospholipase C</fullName>
    </recommendedName>
</protein>
<feature type="chain" id="PRO_5031280257" description="Phosphoinositide phospholipase C" evidence="2">
    <location>
        <begin position="20"/>
        <end position="1953"/>
    </location>
</feature>
<dbReference type="SUPFAM" id="SSF57184">
    <property type="entry name" value="Growth factor receptor domain"/>
    <property type="match status" value="1"/>
</dbReference>
<gene>
    <name evidence="3" type="ORF">OMAR00294_LOCUS2072</name>
</gene>
<keyword evidence="2" id="KW-0732">Signal</keyword>
<dbReference type="PANTHER" id="PTHR11319:SF35">
    <property type="entry name" value="OUTER MEMBRANE PROTEIN PMPC-RELATED"/>
    <property type="match status" value="1"/>
</dbReference>